<comment type="caution">
    <text evidence="2">The sequence shown here is derived from an EMBL/GenBank/DDBJ whole genome shotgun (WGS) entry which is preliminary data.</text>
</comment>
<dbReference type="OrthoDB" id="439943at2759"/>
<accession>A0A1Q5UDV0</accession>
<dbReference type="STRING" id="1316194.A0A1Q5UDV0"/>
<protein>
    <submittedName>
        <fullName evidence="2">Uncharacterized protein</fullName>
    </submittedName>
</protein>
<dbReference type="EMBL" id="MNBE01000313">
    <property type="protein sequence ID" value="OKP10658.1"/>
    <property type="molecule type" value="Genomic_DNA"/>
</dbReference>
<keyword evidence="3" id="KW-1185">Reference proteome</keyword>
<proteinExistence type="predicted"/>
<dbReference type="AlphaFoldDB" id="A0A1Q5UDV0"/>
<feature type="compositionally biased region" description="Polar residues" evidence="1">
    <location>
        <begin position="12"/>
        <end position="21"/>
    </location>
</feature>
<reference evidence="2 3" key="1">
    <citation type="submission" date="2016-10" db="EMBL/GenBank/DDBJ databases">
        <title>Genome sequence of the ascomycete fungus Penicillium subrubescens.</title>
        <authorList>
            <person name="De Vries R.P."/>
            <person name="Peng M."/>
            <person name="Dilokpimol A."/>
            <person name="Hilden K."/>
            <person name="Makela M.R."/>
            <person name="Grigoriev I."/>
            <person name="Riley R."/>
            <person name="Granchi Z."/>
        </authorList>
    </citation>
    <scope>NUCLEOTIDE SEQUENCE [LARGE SCALE GENOMIC DNA]</scope>
    <source>
        <strain evidence="2 3">CBS 132785</strain>
    </source>
</reference>
<sequence length="837" mass="92808">MADAPEPPRHPPSTQTSSHLQYPTFPPLSASVQEWLSRSRPANNMTSEQHLSLAARSLGDSWADLSVSDLHSEDGSRSEHTDVGSLIDQTSPDDVASLDERYSSSEVGGPDEEYTQEDEDVARDELQDSVVSQQFPIFFPQDETAIDDSDLTTRPAFRQSIDSIEFVEPDKWPERERIELKHTIHIFDDAEAAKLKESLPHNVDGAILMTTVQQTMTKGSLDLDKPYRVLYIGQPASRNIILDKIGDVLVSSSTSGSQTSSANSSRYHVVPTSFGAGAVPNFAELLPIHVQLVVDECKGASAESHDTRPSTLHLDFKNRPACRSWWDGDQYRISSASEWTLPDVAILFLSDRDSPTTIQTQHYVHAFLGRHGIPAMVISEEPLWRRAGEPIPLNHNSLHMCLESRHPKTGETAVLRRYPIDLKTFESITPGQLNRNLASLMDLYPKKIPKVAADAPRPVEIYSSNDPEKYPRNWLPPSYSSKARELGPMLRLVTLTLISAIALSIGYAAVSVVCVSFSRWISGRGIPNTGSQLSTPLLSTSVAVLKVPQSSSGSVWPQSQSCHPHSKTPGIIDHVAKLTIAESSASGSPDVFEIQVVGDCHVVIKPPRSFVTYKKQPLFNVSARRYEKSLPYELSKLFDGVYTLRLDREDAYGSVNVTVSAKSKPPINQVTTVDFGTPWLKIASWRRAARQVSSQVTKDLQIAQTSLAEVYGRVSTDVQVRMGDLVKRSHFLHQDTLQRQSLLARDTVLSHSKQLSEVITRNALEQFRTVSSLVHSRSVRVNQEARGLVTHAWNRLGNSAAQVNVHSMMDRVRSAKCATLDRAQARARRFVGRQDGD</sequence>
<feature type="region of interest" description="Disordered" evidence="1">
    <location>
        <begin position="69"/>
        <end position="119"/>
    </location>
</feature>
<feature type="compositionally biased region" description="Acidic residues" evidence="1">
    <location>
        <begin position="109"/>
        <end position="119"/>
    </location>
</feature>
<feature type="compositionally biased region" description="Basic and acidic residues" evidence="1">
    <location>
        <begin position="70"/>
        <end position="82"/>
    </location>
</feature>
<dbReference type="Proteomes" id="UP000186955">
    <property type="component" value="Unassembled WGS sequence"/>
</dbReference>
<evidence type="ECO:0000313" key="2">
    <source>
        <dbReference type="EMBL" id="OKP10658.1"/>
    </source>
</evidence>
<feature type="region of interest" description="Disordered" evidence="1">
    <location>
        <begin position="1"/>
        <end position="26"/>
    </location>
</feature>
<name>A0A1Q5UDV0_9EURO</name>
<evidence type="ECO:0000256" key="1">
    <source>
        <dbReference type="SAM" id="MobiDB-lite"/>
    </source>
</evidence>
<gene>
    <name evidence="2" type="ORF">PENSUB_3961</name>
</gene>
<organism evidence="2 3">
    <name type="scientific">Penicillium subrubescens</name>
    <dbReference type="NCBI Taxonomy" id="1316194"/>
    <lineage>
        <taxon>Eukaryota</taxon>
        <taxon>Fungi</taxon>
        <taxon>Dikarya</taxon>
        <taxon>Ascomycota</taxon>
        <taxon>Pezizomycotina</taxon>
        <taxon>Eurotiomycetes</taxon>
        <taxon>Eurotiomycetidae</taxon>
        <taxon>Eurotiales</taxon>
        <taxon>Aspergillaceae</taxon>
        <taxon>Penicillium</taxon>
    </lineage>
</organism>
<evidence type="ECO:0000313" key="3">
    <source>
        <dbReference type="Proteomes" id="UP000186955"/>
    </source>
</evidence>